<dbReference type="EMBL" id="CP072943">
    <property type="protein sequence ID" value="QTX32448.1"/>
    <property type="molecule type" value="Genomic_DNA"/>
</dbReference>
<keyword evidence="2" id="KW-1185">Reference proteome</keyword>
<dbReference type="PANTHER" id="PTHR40393">
    <property type="entry name" value="LYSINE BIOSYNTHESIS PROTEIN-RELATED-RELATED"/>
    <property type="match status" value="1"/>
</dbReference>
<dbReference type="InterPro" id="IPR005906">
    <property type="entry name" value="LysW"/>
</dbReference>
<dbReference type="NCBIfam" id="TIGR01206">
    <property type="entry name" value="lysW"/>
    <property type="match status" value="1"/>
</dbReference>
<sequence length="56" mass="5886">MAQVTCVVCEGQVALPEGALVGEILLCPDCGTELELTGLDPLSVEEAPQVQEDWGE</sequence>
<organism evidence="1 2">
    <name type="scientific">Aminithiophilus ramosus</name>
    <dbReference type="NCBI Taxonomy" id="3029084"/>
    <lineage>
        <taxon>Bacteria</taxon>
        <taxon>Thermotogati</taxon>
        <taxon>Synergistota</taxon>
        <taxon>Synergistia</taxon>
        <taxon>Synergistales</taxon>
        <taxon>Aminithiophilaceae</taxon>
        <taxon>Aminithiophilus</taxon>
    </lineage>
</organism>
<proteinExistence type="predicted"/>
<dbReference type="Proteomes" id="UP000671879">
    <property type="component" value="Chromosome"/>
</dbReference>
<protein>
    <submittedName>
        <fullName evidence="1">Lysine biosynthesis protein LysW</fullName>
    </submittedName>
</protein>
<dbReference type="Gene3D" id="2.20.28.160">
    <property type="match status" value="1"/>
</dbReference>
<reference evidence="2" key="1">
    <citation type="submission" date="2021-04" db="EMBL/GenBank/DDBJ databases">
        <title>A novel Synergistetes isolate from a pyrite-forming mixed culture.</title>
        <authorList>
            <person name="Bunk B."/>
            <person name="Sproer C."/>
            <person name="Spring S."/>
            <person name="Pester M."/>
        </authorList>
    </citation>
    <scope>NUCLEOTIDE SEQUENCE [LARGE SCALE GENOMIC DNA]</scope>
    <source>
        <strain evidence="2">J.5.4.2-T.3.5.2</strain>
    </source>
</reference>
<evidence type="ECO:0000313" key="1">
    <source>
        <dbReference type="EMBL" id="QTX32448.1"/>
    </source>
</evidence>
<name>A0A9Q7ACM8_9BACT</name>
<gene>
    <name evidence="1" type="primary">lysW</name>
    <name evidence="1" type="ORF">KAR29_00415</name>
</gene>
<accession>A0A9Q7ACM8</accession>
<dbReference type="CDD" id="cd13946">
    <property type="entry name" value="LysW"/>
    <property type="match status" value="1"/>
</dbReference>
<dbReference type="Pfam" id="PF21344">
    <property type="entry name" value="Zn_ribbon_LysW"/>
    <property type="match status" value="1"/>
</dbReference>
<dbReference type="RefSeq" id="WP_274373684.1">
    <property type="nucleotide sequence ID" value="NZ_CP072943.1"/>
</dbReference>
<dbReference type="PANTHER" id="PTHR40393:SF1">
    <property type="entry name" value="LYSINE BIOSYNTHESIS PROTEIN-RELATED"/>
    <property type="match status" value="1"/>
</dbReference>
<dbReference type="KEGG" id="aram:KAR29_00415"/>
<evidence type="ECO:0000313" key="2">
    <source>
        <dbReference type="Proteomes" id="UP000671879"/>
    </source>
</evidence>
<dbReference type="AlphaFoldDB" id="A0A9Q7ACM8"/>